<keyword evidence="2" id="KW-0436">Ligase</keyword>
<evidence type="ECO:0000313" key="4">
    <source>
        <dbReference type="EMBL" id="KAH3887989.1"/>
    </source>
</evidence>
<reference evidence="4" key="1">
    <citation type="journal article" date="2019" name="bioRxiv">
        <title>The Genome of the Zebra Mussel, Dreissena polymorpha: A Resource for Invasive Species Research.</title>
        <authorList>
            <person name="McCartney M.A."/>
            <person name="Auch B."/>
            <person name="Kono T."/>
            <person name="Mallez S."/>
            <person name="Zhang Y."/>
            <person name="Obille A."/>
            <person name="Becker A."/>
            <person name="Abrahante J.E."/>
            <person name="Garbe J."/>
            <person name="Badalamenti J.P."/>
            <person name="Herman A."/>
            <person name="Mangelson H."/>
            <person name="Liachko I."/>
            <person name="Sullivan S."/>
            <person name="Sone E.D."/>
            <person name="Koren S."/>
            <person name="Silverstein K.A.T."/>
            <person name="Beckman K.B."/>
            <person name="Gohl D.M."/>
        </authorList>
    </citation>
    <scope>NUCLEOTIDE SEQUENCE</scope>
    <source>
        <strain evidence="4">Duluth1</strain>
        <tissue evidence="4">Whole animal</tissue>
    </source>
</reference>
<dbReference type="OrthoDB" id="10250105at2759"/>
<organism evidence="4 5">
    <name type="scientific">Dreissena polymorpha</name>
    <name type="common">Zebra mussel</name>
    <name type="synonym">Mytilus polymorpha</name>
    <dbReference type="NCBI Taxonomy" id="45954"/>
    <lineage>
        <taxon>Eukaryota</taxon>
        <taxon>Metazoa</taxon>
        <taxon>Spiralia</taxon>
        <taxon>Lophotrochozoa</taxon>
        <taxon>Mollusca</taxon>
        <taxon>Bivalvia</taxon>
        <taxon>Autobranchia</taxon>
        <taxon>Heteroconchia</taxon>
        <taxon>Euheterodonta</taxon>
        <taxon>Imparidentia</taxon>
        <taxon>Neoheterodontei</taxon>
        <taxon>Myida</taxon>
        <taxon>Dreissenoidea</taxon>
        <taxon>Dreissenidae</taxon>
        <taxon>Dreissena</taxon>
    </lineage>
</organism>
<dbReference type="Gene3D" id="3.30.930.10">
    <property type="entry name" value="Bira Bifunctional Protein, Domain 2"/>
    <property type="match status" value="1"/>
</dbReference>
<dbReference type="InterPro" id="IPR045864">
    <property type="entry name" value="aa-tRNA-synth_II/BPL/LPL"/>
</dbReference>
<evidence type="ECO:0000313" key="5">
    <source>
        <dbReference type="Proteomes" id="UP000828390"/>
    </source>
</evidence>
<feature type="domain" description="BPL/LPL catalytic" evidence="3">
    <location>
        <begin position="46"/>
        <end position="141"/>
    </location>
</feature>
<name>A0A9D4N677_DREPO</name>
<evidence type="ECO:0000256" key="1">
    <source>
        <dbReference type="ARBA" id="ARBA00009934"/>
    </source>
</evidence>
<reference evidence="4" key="2">
    <citation type="submission" date="2020-11" db="EMBL/GenBank/DDBJ databases">
        <authorList>
            <person name="McCartney M.A."/>
            <person name="Auch B."/>
            <person name="Kono T."/>
            <person name="Mallez S."/>
            <person name="Becker A."/>
            <person name="Gohl D.M."/>
            <person name="Silverstein K.A.T."/>
            <person name="Koren S."/>
            <person name="Bechman K.B."/>
            <person name="Herman A."/>
            <person name="Abrahante J.E."/>
            <person name="Garbe J."/>
        </authorList>
    </citation>
    <scope>NUCLEOTIDE SEQUENCE</scope>
    <source>
        <strain evidence="4">Duluth1</strain>
        <tissue evidence="4">Whole animal</tissue>
    </source>
</reference>
<comment type="caution">
    <text evidence="4">The sequence shown here is derived from an EMBL/GenBank/DDBJ whole genome shotgun (WGS) entry which is preliminary data.</text>
</comment>
<proteinExistence type="inferred from homology"/>
<evidence type="ECO:0000256" key="2">
    <source>
        <dbReference type="ARBA" id="ARBA00022598"/>
    </source>
</evidence>
<dbReference type="GO" id="GO:0005737">
    <property type="term" value="C:cytoplasm"/>
    <property type="evidence" value="ECO:0007669"/>
    <property type="project" value="TreeGrafter"/>
</dbReference>
<dbReference type="AlphaFoldDB" id="A0A9D4N677"/>
<protein>
    <recommendedName>
        <fullName evidence="3">BPL/LPL catalytic domain-containing protein</fullName>
    </recommendedName>
</protein>
<evidence type="ECO:0000259" key="3">
    <source>
        <dbReference type="Pfam" id="PF03099"/>
    </source>
</evidence>
<dbReference type="Proteomes" id="UP000828390">
    <property type="component" value="Unassembled WGS sequence"/>
</dbReference>
<dbReference type="InterPro" id="IPR004408">
    <property type="entry name" value="Biotin_CoA_COase_ligase"/>
</dbReference>
<dbReference type="Pfam" id="PF03099">
    <property type="entry name" value="BPL_LplA_LipB"/>
    <property type="match status" value="1"/>
</dbReference>
<gene>
    <name evidence="4" type="ORF">DPMN_012010</name>
</gene>
<dbReference type="EMBL" id="JAIWYP010000001">
    <property type="protein sequence ID" value="KAH3887989.1"/>
    <property type="molecule type" value="Genomic_DNA"/>
</dbReference>
<keyword evidence="5" id="KW-1185">Reference proteome</keyword>
<accession>A0A9D4N677</accession>
<dbReference type="NCBIfam" id="TIGR00121">
    <property type="entry name" value="birA_ligase"/>
    <property type="match status" value="1"/>
</dbReference>
<sequence length="522" mass="57453">MVLFDTDAVYARLTSRYIGREIHFKQSTGTTMDDAAQGAKQGRGHGTAYVADVQTNARGSKGRSWNAVSSGNIYVSFIIHRNAVDGVATPERHFEHDLELAASLSAMEVIGEHGVTGVKVKWLNDLWIKGHKILGALAEFKGLIQVKGASKYLYILGVGLNLNSDMRHVTELSGLATSSLCETGRLLQREEIFADLCSRLDVNLTKNRADLMELYQKNAAFSVDTDLKVYFTNTSLKSKVCSYQGVDVNWAIKLKDKDGALFTAPITEVSVRPVQQQAVYVLSGEGVVDWSCRLLMKTCTSLLDTVKYDVRSVTMTALLNGGIPRDCALLVIGQLCELLPSSSFVKIVRSHVQTGGTCWCLSNGCYLFLDTSCTDSNAYQLQPVSLTVYGLTPGTSETTQESVACLSGIKLTLGNSRLVEEAGLEIIANYPINESTDIDTHMDHAVKKRVDESKVKGLPRNSAVVVVSSGEGLVCLCEPQLEVSYADIRDFFPEIQHLEENLHSTFFQRDFLVQRIFDYLKL</sequence>
<dbReference type="PANTHER" id="PTHR12835">
    <property type="entry name" value="BIOTIN PROTEIN LIGASE"/>
    <property type="match status" value="1"/>
</dbReference>
<dbReference type="PANTHER" id="PTHR12835:SF5">
    <property type="entry name" value="BIOTIN--PROTEIN LIGASE"/>
    <property type="match status" value="1"/>
</dbReference>
<dbReference type="SUPFAM" id="SSF55681">
    <property type="entry name" value="Class II aaRS and biotin synthetases"/>
    <property type="match status" value="1"/>
</dbReference>
<dbReference type="GO" id="GO:0004077">
    <property type="term" value="F:biotin--[biotin carboxyl-carrier protein] ligase activity"/>
    <property type="evidence" value="ECO:0007669"/>
    <property type="project" value="InterPro"/>
</dbReference>
<comment type="similarity">
    <text evidence="1">Belongs to the biotin--protein ligase family.</text>
</comment>
<dbReference type="InterPro" id="IPR004143">
    <property type="entry name" value="BPL_LPL_catalytic"/>
</dbReference>